<gene>
    <name evidence="19" type="ORF">SAMN02910314_00958</name>
</gene>
<organism evidence="19 20">
    <name type="scientific">Denitrobacterium detoxificans</name>
    <dbReference type="NCBI Taxonomy" id="79604"/>
    <lineage>
        <taxon>Bacteria</taxon>
        <taxon>Bacillati</taxon>
        <taxon>Actinomycetota</taxon>
        <taxon>Coriobacteriia</taxon>
        <taxon>Eggerthellales</taxon>
        <taxon>Eggerthellaceae</taxon>
        <taxon>Denitrobacterium</taxon>
    </lineage>
</organism>
<evidence type="ECO:0000256" key="4">
    <source>
        <dbReference type="ARBA" id="ARBA00022692"/>
    </source>
</evidence>
<feature type="compositionally biased region" description="Low complexity" evidence="17">
    <location>
        <begin position="412"/>
        <end position="425"/>
    </location>
</feature>
<evidence type="ECO:0000256" key="12">
    <source>
        <dbReference type="ARBA" id="ARBA00041185"/>
    </source>
</evidence>
<comment type="catalytic activity">
    <reaction evidence="15">
        <text>[GlcNAc-(1-&gt;4)-Mur2Ac(oyl-L-Ala-gamma-D-Glu-L-Lys-D-Ala-D-Ala)](n)-di-trans,octa-cis-undecaprenyl diphosphate + beta-D-GlcNAc-(1-&gt;4)-Mur2Ac(oyl-L-Ala-gamma-D-Glu-L-Lys-D-Ala-D-Ala)-di-trans,octa-cis-undecaprenyl diphosphate = [GlcNAc-(1-&gt;4)-Mur2Ac(oyl-L-Ala-gamma-D-Glu-L-Lys-D-Ala-D-Ala)](n+1)-di-trans,octa-cis-undecaprenyl diphosphate + di-trans,octa-cis-undecaprenyl diphosphate + H(+)</text>
        <dbReference type="Rhea" id="RHEA:23708"/>
        <dbReference type="Rhea" id="RHEA-COMP:9602"/>
        <dbReference type="Rhea" id="RHEA-COMP:9603"/>
        <dbReference type="ChEBI" id="CHEBI:15378"/>
        <dbReference type="ChEBI" id="CHEBI:58405"/>
        <dbReference type="ChEBI" id="CHEBI:60033"/>
        <dbReference type="ChEBI" id="CHEBI:78435"/>
        <dbReference type="EC" id="2.4.99.28"/>
    </reaction>
</comment>
<keyword evidence="20" id="KW-1185">Reference proteome</keyword>
<dbReference type="EMBL" id="FOEC01000004">
    <property type="protein sequence ID" value="SEO71087.1"/>
    <property type="molecule type" value="Genomic_DNA"/>
</dbReference>
<proteinExistence type="inferred from homology"/>
<evidence type="ECO:0000256" key="16">
    <source>
        <dbReference type="ARBA" id="ARBA00049966"/>
    </source>
</evidence>
<name>A0A1H8RXR5_9ACTN</name>
<keyword evidence="8 18" id="KW-0472">Membrane</keyword>
<keyword evidence="5" id="KW-0133">Cell shape</keyword>
<evidence type="ECO:0000256" key="14">
    <source>
        <dbReference type="ARBA" id="ARBA00044770"/>
    </source>
</evidence>
<dbReference type="PANTHER" id="PTHR30474:SF2">
    <property type="entry name" value="PEPTIDOGLYCAN GLYCOSYLTRANSFERASE FTSW-RELATED"/>
    <property type="match status" value="1"/>
</dbReference>
<dbReference type="GO" id="GO:0051301">
    <property type="term" value="P:cell division"/>
    <property type="evidence" value="ECO:0007669"/>
    <property type="project" value="UniProtKB-KW"/>
</dbReference>
<dbReference type="GO" id="GO:0009252">
    <property type="term" value="P:peptidoglycan biosynthetic process"/>
    <property type="evidence" value="ECO:0007669"/>
    <property type="project" value="UniProtKB-KW"/>
</dbReference>
<evidence type="ECO:0000256" key="5">
    <source>
        <dbReference type="ARBA" id="ARBA00022960"/>
    </source>
</evidence>
<dbReference type="Proteomes" id="UP000182975">
    <property type="component" value="Unassembled WGS sequence"/>
</dbReference>
<protein>
    <recommendedName>
        <fullName evidence="12">Probable peptidoglycan glycosyltransferase FtsW</fullName>
        <ecNumber evidence="14">2.4.99.28</ecNumber>
    </recommendedName>
    <alternativeName>
        <fullName evidence="13">Cell division protein FtsW</fullName>
    </alternativeName>
    <alternativeName>
        <fullName evidence="10">Cell wall polymerase</fullName>
    </alternativeName>
    <alternativeName>
        <fullName evidence="9">Peptidoglycan polymerase</fullName>
    </alternativeName>
</protein>
<dbReference type="GO" id="GO:0008360">
    <property type="term" value="P:regulation of cell shape"/>
    <property type="evidence" value="ECO:0007669"/>
    <property type="project" value="UniProtKB-KW"/>
</dbReference>
<feature type="transmembrane region" description="Helical" evidence="18">
    <location>
        <begin position="291"/>
        <end position="317"/>
    </location>
</feature>
<evidence type="ECO:0000256" key="8">
    <source>
        <dbReference type="ARBA" id="ARBA00023136"/>
    </source>
</evidence>
<dbReference type="InterPro" id="IPR001182">
    <property type="entry name" value="FtsW/RodA"/>
</dbReference>
<dbReference type="Pfam" id="PF01098">
    <property type="entry name" value="FTSW_RODA_SPOVE"/>
    <property type="match status" value="1"/>
</dbReference>
<feature type="transmembrane region" description="Helical" evidence="18">
    <location>
        <begin position="72"/>
        <end position="94"/>
    </location>
</feature>
<evidence type="ECO:0000256" key="13">
    <source>
        <dbReference type="ARBA" id="ARBA00041418"/>
    </source>
</evidence>
<dbReference type="GO" id="GO:0005886">
    <property type="term" value="C:plasma membrane"/>
    <property type="evidence" value="ECO:0007669"/>
    <property type="project" value="TreeGrafter"/>
</dbReference>
<accession>A0A1H8RXR5</accession>
<feature type="transmembrane region" description="Helical" evidence="18">
    <location>
        <begin position="377"/>
        <end position="397"/>
    </location>
</feature>
<evidence type="ECO:0000256" key="3">
    <source>
        <dbReference type="ARBA" id="ARBA00022679"/>
    </source>
</evidence>
<sequence length="461" mass="49766">MARDRKNSSLPASQAGSARRSSSVLFGGSRDVVIPRVALVASVIVLTVFGLIMVFSSSTIEAINEDASVTSYLFKQLGIVLFSLVMCAAMSIFIPYYRWRGRLLDAFMLGTIILLLLTALIGTVGLGAQRWLSIGPISFQPSEFAKVAFLAMAARVYAELVEGEIDLGQALIRAGLLVVLPLGLLFITQSDLGTTMICLVGIVAVLWLGEVPIRYFVVFLILIVLVAIFGIASAAYRSSRFAFLDPWADPYGSGYQLIRAFYAFGEGGLFGVGLGNSAEKYLYLPEAETDFIFAIIGEEFGLVGAVVIVALFICVLWAGLRIARNAPDLFGTMIAGGCTIMLVFQAFLNIGCVIGLLPTTGKPLPFISSGGSSMIGSYLLVGMILSVSFASGSESGLYQKRRENLRVVRAESPTSSSRGTSSRSSQRPRRSSERPRSSSTRPRNTSSSRSSRSTQRSRRRR</sequence>
<evidence type="ECO:0000256" key="9">
    <source>
        <dbReference type="ARBA" id="ARBA00032370"/>
    </source>
</evidence>
<evidence type="ECO:0000256" key="1">
    <source>
        <dbReference type="ARBA" id="ARBA00004141"/>
    </source>
</evidence>
<feature type="compositionally biased region" description="Low complexity" evidence="17">
    <location>
        <begin position="437"/>
        <end position="454"/>
    </location>
</feature>
<evidence type="ECO:0000256" key="18">
    <source>
        <dbReference type="SAM" id="Phobius"/>
    </source>
</evidence>
<keyword evidence="19" id="KW-0131">Cell cycle</keyword>
<dbReference type="STRING" id="79604.AAY81_06955"/>
<evidence type="ECO:0000313" key="19">
    <source>
        <dbReference type="EMBL" id="SEO71087.1"/>
    </source>
</evidence>
<evidence type="ECO:0000256" key="10">
    <source>
        <dbReference type="ARBA" id="ARBA00033270"/>
    </source>
</evidence>
<evidence type="ECO:0000256" key="15">
    <source>
        <dbReference type="ARBA" id="ARBA00049902"/>
    </source>
</evidence>
<keyword evidence="2" id="KW-0328">Glycosyltransferase</keyword>
<comment type="similarity">
    <text evidence="11">Belongs to the SEDS family. FtsW subfamily.</text>
</comment>
<dbReference type="GO" id="GO:0032153">
    <property type="term" value="C:cell division site"/>
    <property type="evidence" value="ECO:0007669"/>
    <property type="project" value="TreeGrafter"/>
</dbReference>
<feature type="transmembrane region" description="Helical" evidence="18">
    <location>
        <begin position="329"/>
        <end position="357"/>
    </location>
</feature>
<evidence type="ECO:0000256" key="6">
    <source>
        <dbReference type="ARBA" id="ARBA00022984"/>
    </source>
</evidence>
<feature type="transmembrane region" description="Helical" evidence="18">
    <location>
        <begin position="37"/>
        <end position="60"/>
    </location>
</feature>
<reference evidence="20" key="1">
    <citation type="submission" date="2016-10" db="EMBL/GenBank/DDBJ databases">
        <authorList>
            <person name="Varghese N."/>
        </authorList>
    </citation>
    <scope>NUCLEOTIDE SEQUENCE [LARGE SCALE GENOMIC DNA]</scope>
    <source>
        <strain evidence="20">DSM 21843</strain>
    </source>
</reference>
<comment type="function">
    <text evidence="16">Peptidoglycan polymerase that is essential for cell division.</text>
</comment>
<evidence type="ECO:0000256" key="17">
    <source>
        <dbReference type="SAM" id="MobiDB-lite"/>
    </source>
</evidence>
<dbReference type="PANTHER" id="PTHR30474">
    <property type="entry name" value="CELL CYCLE PROTEIN"/>
    <property type="match status" value="1"/>
</dbReference>
<dbReference type="GO" id="GO:0008955">
    <property type="term" value="F:peptidoglycan glycosyltransferase activity"/>
    <property type="evidence" value="ECO:0007669"/>
    <property type="project" value="UniProtKB-EC"/>
</dbReference>
<keyword evidence="6" id="KW-0573">Peptidoglycan synthesis</keyword>
<dbReference type="GO" id="GO:0015648">
    <property type="term" value="F:lipid-linked peptidoglycan transporter activity"/>
    <property type="evidence" value="ECO:0007669"/>
    <property type="project" value="TreeGrafter"/>
</dbReference>
<evidence type="ECO:0000256" key="7">
    <source>
        <dbReference type="ARBA" id="ARBA00022989"/>
    </source>
</evidence>
<dbReference type="EC" id="2.4.99.28" evidence="14"/>
<feature type="transmembrane region" description="Helical" evidence="18">
    <location>
        <begin position="193"/>
        <end position="209"/>
    </location>
</feature>
<dbReference type="OrthoDB" id="9768187at2"/>
<keyword evidence="7 18" id="KW-1133">Transmembrane helix</keyword>
<keyword evidence="19" id="KW-0132">Cell division</keyword>
<feature type="transmembrane region" description="Helical" evidence="18">
    <location>
        <begin position="106"/>
        <end position="127"/>
    </location>
</feature>
<feature type="transmembrane region" description="Helical" evidence="18">
    <location>
        <begin position="216"/>
        <end position="236"/>
    </location>
</feature>
<evidence type="ECO:0000313" key="20">
    <source>
        <dbReference type="Proteomes" id="UP000182975"/>
    </source>
</evidence>
<comment type="subcellular location">
    <subcellularLocation>
        <location evidence="1">Membrane</location>
        <topology evidence="1">Multi-pass membrane protein</topology>
    </subcellularLocation>
</comment>
<evidence type="ECO:0000256" key="11">
    <source>
        <dbReference type="ARBA" id="ARBA00038053"/>
    </source>
</evidence>
<dbReference type="AlphaFoldDB" id="A0A1H8RXR5"/>
<feature type="region of interest" description="Disordered" evidence="17">
    <location>
        <begin position="408"/>
        <end position="461"/>
    </location>
</feature>
<evidence type="ECO:0000256" key="2">
    <source>
        <dbReference type="ARBA" id="ARBA00022676"/>
    </source>
</evidence>
<keyword evidence="4 18" id="KW-0812">Transmembrane</keyword>
<keyword evidence="3" id="KW-0808">Transferase</keyword>